<accession>A0ABY6U3Q4</accession>
<keyword evidence="7" id="KW-0274">FAD</keyword>
<dbReference type="Proteomes" id="UP000766486">
    <property type="component" value="Unassembled WGS sequence"/>
</dbReference>
<evidence type="ECO:0000313" key="13">
    <source>
        <dbReference type="Proteomes" id="UP000766486"/>
    </source>
</evidence>
<keyword evidence="13" id="KW-1185">Reference proteome</keyword>
<keyword evidence="6" id="KW-0285">Flavoprotein</keyword>
<dbReference type="InterPro" id="IPR025700">
    <property type="entry name" value="Lys/Orn_oxygenase"/>
</dbReference>
<evidence type="ECO:0000256" key="11">
    <source>
        <dbReference type="ARBA" id="ARBA00049248"/>
    </source>
</evidence>
<comment type="similarity">
    <text evidence="4">Belongs to the FAD-binding monooxygenase family.</text>
</comment>
<keyword evidence="8" id="KW-0521">NADP</keyword>
<dbReference type="EC" id="1.14.13.196" evidence="5"/>
<proteinExistence type="inferred from homology"/>
<dbReference type="PANTHER" id="PTHR42877:SF4">
    <property type="entry name" value="FAD_NAD(P)-BINDING DOMAIN-CONTAINING PROTEIN-RELATED"/>
    <property type="match status" value="1"/>
</dbReference>
<evidence type="ECO:0000256" key="7">
    <source>
        <dbReference type="ARBA" id="ARBA00022827"/>
    </source>
</evidence>
<comment type="caution">
    <text evidence="12">The sequence shown here is derived from an EMBL/GenBank/DDBJ whole genome shotgun (WGS) entry which is preliminary data.</text>
</comment>
<evidence type="ECO:0000256" key="3">
    <source>
        <dbReference type="ARBA" id="ARBA00007588"/>
    </source>
</evidence>
<dbReference type="InterPro" id="IPR036188">
    <property type="entry name" value="FAD/NAD-bd_sf"/>
</dbReference>
<evidence type="ECO:0000256" key="9">
    <source>
        <dbReference type="ARBA" id="ARBA00023002"/>
    </source>
</evidence>
<comment type="catalytic activity">
    <reaction evidence="10">
        <text>L-ornithine + NADPH + O2 = N(5)-hydroxy-L-ornithine + NADP(+) + H2O</text>
        <dbReference type="Rhea" id="RHEA:41508"/>
        <dbReference type="ChEBI" id="CHEBI:15377"/>
        <dbReference type="ChEBI" id="CHEBI:15379"/>
        <dbReference type="ChEBI" id="CHEBI:46911"/>
        <dbReference type="ChEBI" id="CHEBI:57783"/>
        <dbReference type="ChEBI" id="CHEBI:58349"/>
        <dbReference type="ChEBI" id="CHEBI:78275"/>
        <dbReference type="EC" id="1.14.13.196"/>
    </reaction>
</comment>
<sequence length="550" mass="62403">MAATVIIIGAGPSGIATAHKLKAKLGFDDFLIYDKLPGLGGTWMTNRYPGCGCDIPAHIYTFSFNLNPDWSANLVDRDEILQYMNNTVDKFKLREHMIFEVECLGASWDTNRNRWEVHLQDTKTGKKFDATATALISAVGAISYPKKVQFPGMDKFQGRIVHTAEWNLELEEYQETRMAVIGNGCSAAQLVPNVVKDVGYLKQYAREAQWFHERPNQSFSTIQRWAFRNIPGYNLLLRFWLFATNDSLAGLYESGPGSKARVATESQAKEYIYSQTPAKYHSFIAPEFPLGCKRRIWNPGYLESLWEKNMDLVPEGIQEFTKTGIISSSGQEDEFDIIVTATGFQVTSFLIPMTIVGMDGNVLHEQWAASRGPQAYYGCFVHNFPNFAMLFGPNTFPAHNSALFAIESSLEFITKTMLAPLVDRKIRVIDVKHSAEQRFVNRTHERLTRAVYSAGCSSWFVNELGKNVTSWPGYAISYYAETFFPRFGDFSTVPGSRSWPFRRVIRWVRMKQRLAMMLLLISAMGWIGPKRGLFKVVRSSISGLTRNSWR</sequence>
<dbReference type="Pfam" id="PF13434">
    <property type="entry name" value="Lys_Orn_oxgnase"/>
    <property type="match status" value="1"/>
</dbReference>
<evidence type="ECO:0000256" key="5">
    <source>
        <dbReference type="ARBA" id="ARBA00012881"/>
    </source>
</evidence>
<evidence type="ECO:0000256" key="6">
    <source>
        <dbReference type="ARBA" id="ARBA00022630"/>
    </source>
</evidence>
<evidence type="ECO:0000256" key="10">
    <source>
        <dbReference type="ARBA" id="ARBA00047598"/>
    </source>
</evidence>
<evidence type="ECO:0000256" key="2">
    <source>
        <dbReference type="ARBA" id="ARBA00004924"/>
    </source>
</evidence>
<dbReference type="EMBL" id="CABFNS010000737">
    <property type="protein sequence ID" value="VUC25614.1"/>
    <property type="molecule type" value="Genomic_DNA"/>
</dbReference>
<dbReference type="SUPFAM" id="SSF51905">
    <property type="entry name" value="FAD/NAD(P)-binding domain"/>
    <property type="match status" value="2"/>
</dbReference>
<gene>
    <name evidence="12" type="ORF">CLO192961_LOCUS172235</name>
</gene>
<dbReference type="Gene3D" id="3.50.50.60">
    <property type="entry name" value="FAD/NAD(P)-binding domain"/>
    <property type="match status" value="2"/>
</dbReference>
<name>A0ABY6U3Q4_BIOOC</name>
<protein>
    <recommendedName>
        <fullName evidence="5">L-ornithine N(5)-monooxygenase [NAD(P)H]</fullName>
        <ecNumber evidence="5">1.14.13.196</ecNumber>
    </recommendedName>
</protein>
<comment type="cofactor">
    <cofactor evidence="1">
        <name>FAD</name>
        <dbReference type="ChEBI" id="CHEBI:57692"/>
    </cofactor>
</comment>
<comment type="pathway">
    <text evidence="2">Siderophore biosynthesis.</text>
</comment>
<keyword evidence="9" id="KW-0560">Oxidoreductase</keyword>
<comment type="similarity">
    <text evidence="3">Belongs to the lysine N(6)-hydroxylase/L-ornithine N(5)-oxygenase family.</text>
</comment>
<organism evidence="12 13">
    <name type="scientific">Bionectria ochroleuca</name>
    <name type="common">Gliocladium roseum</name>
    <dbReference type="NCBI Taxonomy" id="29856"/>
    <lineage>
        <taxon>Eukaryota</taxon>
        <taxon>Fungi</taxon>
        <taxon>Dikarya</taxon>
        <taxon>Ascomycota</taxon>
        <taxon>Pezizomycotina</taxon>
        <taxon>Sordariomycetes</taxon>
        <taxon>Hypocreomycetidae</taxon>
        <taxon>Hypocreales</taxon>
        <taxon>Bionectriaceae</taxon>
        <taxon>Clonostachys</taxon>
    </lineage>
</organism>
<evidence type="ECO:0000256" key="8">
    <source>
        <dbReference type="ARBA" id="ARBA00022857"/>
    </source>
</evidence>
<reference evidence="12 13" key="1">
    <citation type="submission" date="2019-06" db="EMBL/GenBank/DDBJ databases">
        <authorList>
            <person name="Broberg M."/>
        </authorList>
    </citation>
    <scope>NUCLEOTIDE SEQUENCE [LARGE SCALE GENOMIC DNA]</scope>
</reference>
<dbReference type="PANTHER" id="PTHR42877">
    <property type="entry name" value="L-ORNITHINE N(5)-MONOOXYGENASE-RELATED"/>
    <property type="match status" value="1"/>
</dbReference>
<dbReference type="Pfam" id="PF13450">
    <property type="entry name" value="NAD_binding_8"/>
    <property type="match status" value="1"/>
</dbReference>
<evidence type="ECO:0000313" key="12">
    <source>
        <dbReference type="EMBL" id="VUC25614.1"/>
    </source>
</evidence>
<dbReference type="InterPro" id="IPR051209">
    <property type="entry name" value="FAD-bind_Monooxygenase_sf"/>
</dbReference>
<evidence type="ECO:0000256" key="1">
    <source>
        <dbReference type="ARBA" id="ARBA00001974"/>
    </source>
</evidence>
<comment type="catalytic activity">
    <reaction evidence="11">
        <text>L-ornithine + NADH + O2 = N(5)-hydroxy-L-ornithine + NAD(+) + H2O</text>
        <dbReference type="Rhea" id="RHEA:41512"/>
        <dbReference type="ChEBI" id="CHEBI:15377"/>
        <dbReference type="ChEBI" id="CHEBI:15379"/>
        <dbReference type="ChEBI" id="CHEBI:46911"/>
        <dbReference type="ChEBI" id="CHEBI:57540"/>
        <dbReference type="ChEBI" id="CHEBI:57945"/>
        <dbReference type="ChEBI" id="CHEBI:78275"/>
        <dbReference type="EC" id="1.14.13.196"/>
    </reaction>
</comment>
<evidence type="ECO:0000256" key="4">
    <source>
        <dbReference type="ARBA" id="ARBA00010139"/>
    </source>
</evidence>